<comment type="caution">
    <text evidence="2">The sequence shown here is derived from an EMBL/GenBank/DDBJ whole genome shotgun (WGS) entry which is preliminary data.</text>
</comment>
<feature type="chain" id="PRO_5045789402" evidence="1">
    <location>
        <begin position="34"/>
        <end position="242"/>
    </location>
</feature>
<dbReference type="InterPro" id="IPR029058">
    <property type="entry name" value="AB_hydrolase_fold"/>
</dbReference>
<sequence>MSNFNKSNILTSFLFKLFFVVTASLGASTTVIAACIDNVVLVHGNTGAPDDWDSTYDELLRQGWLPNQIFRPNWGSKTCPGCNDHSGSEEFPVRNAINSALANSCTGRIDVIAHSMGVTLAAQQIIKLGQANNVNSFVGIAGAYRGLLTCGVYPFNVPSSTCGSQGLSVSSPFLDWLDGRKIANRVYSMKSWVDQIVCGSGTCLVFGVHASQIDNENNSFTYSFGHFGLQQFTSRDQVNLIR</sequence>
<name>A0ABQ0A6L2_9GAMM</name>
<dbReference type="RefSeq" id="WP_233088653.1">
    <property type="nucleotide sequence ID" value="NZ_BAABWN010000003.1"/>
</dbReference>
<dbReference type="PANTHER" id="PTHR32015">
    <property type="entry name" value="FASTING INDUCED LIPASE"/>
    <property type="match status" value="1"/>
</dbReference>
<dbReference type="PROSITE" id="PS51257">
    <property type="entry name" value="PROKAR_LIPOPROTEIN"/>
    <property type="match status" value="1"/>
</dbReference>
<keyword evidence="1" id="KW-0732">Signal</keyword>
<organism evidence="2 3">
    <name type="scientific">Sessilibacter corallicola</name>
    <dbReference type="NCBI Taxonomy" id="2904075"/>
    <lineage>
        <taxon>Bacteria</taxon>
        <taxon>Pseudomonadati</taxon>
        <taxon>Pseudomonadota</taxon>
        <taxon>Gammaproteobacteria</taxon>
        <taxon>Cellvibrionales</taxon>
        <taxon>Cellvibrionaceae</taxon>
        <taxon>Sessilibacter</taxon>
    </lineage>
</organism>
<evidence type="ECO:0000313" key="2">
    <source>
        <dbReference type="EMBL" id="GAA6167301.1"/>
    </source>
</evidence>
<feature type="signal peptide" evidence="1">
    <location>
        <begin position="1"/>
        <end position="33"/>
    </location>
</feature>
<gene>
    <name evidence="2" type="primary">estB</name>
    <name evidence="2" type="ORF">NBRC116591_11110</name>
</gene>
<dbReference type="Gene3D" id="3.40.50.1820">
    <property type="entry name" value="alpha/beta hydrolase"/>
    <property type="match status" value="1"/>
</dbReference>
<dbReference type="SUPFAM" id="SSF53474">
    <property type="entry name" value="alpha/beta-Hydrolases"/>
    <property type="match status" value="1"/>
</dbReference>
<dbReference type="InterPro" id="IPR002918">
    <property type="entry name" value="Lipase_EstA/Esterase_EstB"/>
</dbReference>
<evidence type="ECO:0000256" key="1">
    <source>
        <dbReference type="SAM" id="SignalP"/>
    </source>
</evidence>
<proteinExistence type="predicted"/>
<dbReference type="Pfam" id="PF01674">
    <property type="entry name" value="Lipase_2"/>
    <property type="match status" value="1"/>
</dbReference>
<dbReference type="EMBL" id="BAABWN010000003">
    <property type="protein sequence ID" value="GAA6167301.1"/>
    <property type="molecule type" value="Genomic_DNA"/>
</dbReference>
<dbReference type="PANTHER" id="PTHR32015:SF1">
    <property type="entry name" value="LIPASE"/>
    <property type="match status" value="1"/>
</dbReference>
<keyword evidence="3" id="KW-1185">Reference proteome</keyword>
<reference evidence="2 3" key="1">
    <citation type="submission" date="2024-04" db="EMBL/GenBank/DDBJ databases">
        <title>Draft genome sequence of Sessilibacter corallicola NBRC 116591.</title>
        <authorList>
            <person name="Miyakawa T."/>
            <person name="Kusuya Y."/>
            <person name="Miura T."/>
        </authorList>
    </citation>
    <scope>NUCLEOTIDE SEQUENCE [LARGE SCALE GENOMIC DNA]</scope>
    <source>
        <strain evidence="2 3">KU-00831-HH</strain>
    </source>
</reference>
<evidence type="ECO:0000313" key="3">
    <source>
        <dbReference type="Proteomes" id="UP001465153"/>
    </source>
</evidence>
<dbReference type="Proteomes" id="UP001465153">
    <property type="component" value="Unassembled WGS sequence"/>
</dbReference>
<protein>
    <submittedName>
        <fullName evidence="2">Esterase EstB</fullName>
    </submittedName>
</protein>
<accession>A0ABQ0A6L2</accession>